<dbReference type="Proteomes" id="UP000324575">
    <property type="component" value="Unassembled WGS sequence"/>
</dbReference>
<reference evidence="1 2" key="1">
    <citation type="submission" date="2019-03" db="EMBL/GenBank/DDBJ databases">
        <title>Single cell metagenomics reveals metabolic interactions within the superorganism composed of flagellate Streblomastix strix and complex community of Bacteroidetes bacteria on its surface.</title>
        <authorList>
            <person name="Treitli S.C."/>
            <person name="Kolisko M."/>
            <person name="Husnik F."/>
            <person name="Keeling P."/>
            <person name="Hampl V."/>
        </authorList>
    </citation>
    <scope>NUCLEOTIDE SEQUENCE [LARGE SCALE GENOMIC DNA]</scope>
    <source>
        <strain evidence="1">St1</strain>
    </source>
</reference>
<comment type="caution">
    <text evidence="1">The sequence shown here is derived from an EMBL/GenBank/DDBJ whole genome shotgun (WGS) entry which is preliminary data.</text>
</comment>
<evidence type="ECO:0000313" key="1">
    <source>
        <dbReference type="EMBL" id="KAA6302529.1"/>
    </source>
</evidence>
<name>A0A5M8P249_9BACT</name>
<sequence length="125" mass="14340">MYQMIQYKRNATSDYPYWGIEIPVYYMGQITMGAGKWLIGAGPYVAWGINAQRQFTDGEAIDDAAMKPWDFGAGIFAGYEWRNGFTITGGYQLGFLNMLDAKRKTADMANQTLYVGIEWKFWMKK</sequence>
<gene>
    <name evidence="1" type="ORF">EZS26_001361</name>
</gene>
<dbReference type="EMBL" id="SNRX01000007">
    <property type="protein sequence ID" value="KAA6302529.1"/>
    <property type="molecule type" value="Genomic_DNA"/>
</dbReference>
<proteinExistence type="predicted"/>
<dbReference type="AlphaFoldDB" id="A0A5M8P249"/>
<evidence type="ECO:0000313" key="2">
    <source>
        <dbReference type="Proteomes" id="UP000324575"/>
    </source>
</evidence>
<organism evidence="1 2">
    <name type="scientific">Candidatus Ordinivivax streblomastigis</name>
    <dbReference type="NCBI Taxonomy" id="2540710"/>
    <lineage>
        <taxon>Bacteria</taxon>
        <taxon>Pseudomonadati</taxon>
        <taxon>Bacteroidota</taxon>
        <taxon>Bacteroidia</taxon>
        <taxon>Bacteroidales</taxon>
        <taxon>Candidatus Ordinivivax</taxon>
    </lineage>
</organism>
<evidence type="ECO:0008006" key="3">
    <source>
        <dbReference type="Google" id="ProtNLM"/>
    </source>
</evidence>
<accession>A0A5M8P249</accession>
<protein>
    <recommendedName>
        <fullName evidence="3">Outer membrane protein beta-barrel domain-containing protein</fullName>
    </recommendedName>
</protein>